<proteinExistence type="predicted"/>
<dbReference type="RefSeq" id="WP_136743133.1">
    <property type="nucleotide sequence ID" value="NZ_SUMB01000011.1"/>
</dbReference>
<evidence type="ECO:0000313" key="2">
    <source>
        <dbReference type="EMBL" id="TJZ45391.1"/>
    </source>
</evidence>
<feature type="region of interest" description="Disordered" evidence="1">
    <location>
        <begin position="97"/>
        <end position="125"/>
    </location>
</feature>
<accession>A0A4U0MWA8</accession>
<protein>
    <submittedName>
        <fullName evidence="2">Uncharacterized protein</fullName>
    </submittedName>
</protein>
<dbReference type="EMBL" id="SUMB01000011">
    <property type="protein sequence ID" value="TJZ45391.1"/>
    <property type="molecule type" value="Genomic_DNA"/>
</dbReference>
<dbReference type="AlphaFoldDB" id="A0A4U0MWA8"/>
<dbReference type="Proteomes" id="UP000308697">
    <property type="component" value="Unassembled WGS sequence"/>
</dbReference>
<reference evidence="2 3" key="1">
    <citation type="submission" date="2019-04" db="EMBL/GenBank/DDBJ databases">
        <title>Streptomyces piniterrae sp. nov., a heliquinomycin-producing actinomycete isolated from rhizosphere soil of Pinus yunnanensis.</title>
        <authorList>
            <person name="Zhuang X."/>
            <person name="Zhao J."/>
        </authorList>
    </citation>
    <scope>NUCLEOTIDE SEQUENCE [LARGE SCALE GENOMIC DNA]</scope>
    <source>
        <strain evidence="3">jys28</strain>
    </source>
</reference>
<evidence type="ECO:0000256" key="1">
    <source>
        <dbReference type="SAM" id="MobiDB-lite"/>
    </source>
</evidence>
<dbReference type="OrthoDB" id="4320909at2"/>
<sequence length="125" mass="13336">MSYDRTDTQSPVSRVRLLPWEGEDGNPCFLSASELGGALSRIADEIEAHQLRDAADVINGAQAVLDDRKAGEHALRHALRAVLQCLDAVRRIADSRGARLPAPDYDGSGTNADGDGPQLPAEVFG</sequence>
<gene>
    <name evidence="2" type="ORF">FCH28_29115</name>
</gene>
<comment type="caution">
    <text evidence="2">The sequence shown here is derived from an EMBL/GenBank/DDBJ whole genome shotgun (WGS) entry which is preliminary data.</text>
</comment>
<keyword evidence="3" id="KW-1185">Reference proteome</keyword>
<organism evidence="2 3">
    <name type="scientific">Streptomyces piniterrae</name>
    <dbReference type="NCBI Taxonomy" id="2571125"/>
    <lineage>
        <taxon>Bacteria</taxon>
        <taxon>Bacillati</taxon>
        <taxon>Actinomycetota</taxon>
        <taxon>Actinomycetes</taxon>
        <taxon>Kitasatosporales</taxon>
        <taxon>Streptomycetaceae</taxon>
        <taxon>Streptomyces</taxon>
    </lineage>
</organism>
<evidence type="ECO:0000313" key="3">
    <source>
        <dbReference type="Proteomes" id="UP000308697"/>
    </source>
</evidence>
<name>A0A4U0MWA8_9ACTN</name>